<evidence type="ECO:0000313" key="1">
    <source>
        <dbReference type="EMBL" id="SHJ22377.1"/>
    </source>
</evidence>
<dbReference type="EMBL" id="FQZK01000004">
    <property type="protein sequence ID" value="SHJ22377.1"/>
    <property type="molecule type" value="Genomic_DNA"/>
</dbReference>
<dbReference type="Proteomes" id="UP000184452">
    <property type="component" value="Unassembled WGS sequence"/>
</dbReference>
<name>A0A1M6HJL3_9ACTN</name>
<proteinExistence type="predicted"/>
<keyword evidence="2" id="KW-1185">Reference proteome</keyword>
<dbReference type="AlphaFoldDB" id="A0A1M6HJL3"/>
<dbReference type="RefSeq" id="WP_073378003.1">
    <property type="nucleotide sequence ID" value="NZ_FQZK01000004.1"/>
</dbReference>
<evidence type="ECO:0000313" key="2">
    <source>
        <dbReference type="Proteomes" id="UP000184452"/>
    </source>
</evidence>
<organism evidence="1 2">
    <name type="scientific">Nocardiopsis flavescens</name>
    <dbReference type="NCBI Taxonomy" id="758803"/>
    <lineage>
        <taxon>Bacteria</taxon>
        <taxon>Bacillati</taxon>
        <taxon>Actinomycetota</taxon>
        <taxon>Actinomycetes</taxon>
        <taxon>Streptosporangiales</taxon>
        <taxon>Nocardiopsidaceae</taxon>
        <taxon>Nocardiopsis</taxon>
    </lineage>
</organism>
<reference evidence="1 2" key="1">
    <citation type="submission" date="2016-11" db="EMBL/GenBank/DDBJ databases">
        <authorList>
            <person name="Jaros S."/>
            <person name="Januszkiewicz K."/>
            <person name="Wedrychowicz H."/>
        </authorList>
    </citation>
    <scope>NUCLEOTIDE SEQUENCE [LARGE SCALE GENOMIC DNA]</scope>
    <source>
        <strain evidence="1 2">CGMCC 4.5723</strain>
    </source>
</reference>
<dbReference type="OrthoDB" id="5190020at2"/>
<accession>A0A1M6HJL3</accession>
<gene>
    <name evidence="1" type="ORF">SAMN05421803_104201</name>
</gene>
<protein>
    <submittedName>
        <fullName evidence="1">Uncharacterized protein</fullName>
    </submittedName>
</protein>
<sequence length="160" mass="16918">MDVLREQLADAVVGHGHPDLPMVAAQALARGLDSPALREVAGLGRADPALEPFTAALAELGLAWPTEGEAHLAAARRVCAGLLAGEPDGARAARAAETVYDHLCRVASLGEGDHGRLPFLHLFHDWDADRGSGVEPAPERGRAVAARFRELARELLERTG</sequence>
<dbReference type="STRING" id="758803.SAMN05421803_104201"/>